<gene>
    <name evidence="1" type="ORF">KVG91_00025</name>
</gene>
<dbReference type="RefSeq" id="WP_169375513.1">
    <property type="nucleotide sequence ID" value="NZ_JAHSTY010000001.1"/>
</dbReference>
<comment type="caution">
    <text evidence="1">The sequence shown here is derived from an EMBL/GenBank/DDBJ whole genome shotgun (WGS) entry which is preliminary data.</text>
</comment>
<protein>
    <recommendedName>
        <fullName evidence="3">Fimbrial protein</fullName>
    </recommendedName>
</protein>
<organism evidence="1 2">
    <name type="scientific">Pseudomonas azadiae</name>
    <dbReference type="NCBI Taxonomy" id="2843612"/>
    <lineage>
        <taxon>Bacteria</taxon>
        <taxon>Pseudomonadati</taxon>
        <taxon>Pseudomonadota</taxon>
        <taxon>Gammaproteobacteria</taxon>
        <taxon>Pseudomonadales</taxon>
        <taxon>Pseudomonadaceae</taxon>
        <taxon>Pseudomonas</taxon>
    </lineage>
</organism>
<proteinExistence type="predicted"/>
<dbReference type="Proteomes" id="UP001048976">
    <property type="component" value="Unassembled WGS sequence"/>
</dbReference>
<dbReference type="EMBL" id="JAHSTY010000001">
    <property type="protein sequence ID" value="MBV4450991.1"/>
    <property type="molecule type" value="Genomic_DNA"/>
</dbReference>
<accession>A0ABS6NRZ9</accession>
<evidence type="ECO:0000313" key="2">
    <source>
        <dbReference type="Proteomes" id="UP001048976"/>
    </source>
</evidence>
<sequence length="410" mass="45073">MKIAAWLQGLLKAGLVCVSGLLASVPAYGFVQEITAEFRPNPANPMVNIFKNTTPESGMCPWHIPERCKQLGIFSIRTPAIQFTSSAPIQANHSDPRKGAMFKAPTSWREVAVTNLDTGQSETVKVRIAGIGNKWIMQPPAYYIAWDKGFYFWMYPSPPCVSTGMGTGHQRLFLFAWILPVDAGICKVQAIDDIPGLVYDTFEFSYEMKTPNPLTMGAGRYVGTINYTIGPGADFDFGDIMLPNDNSLTLNFTLDVDHHLLVEVPPGGNRIQLEPQGGWQAWLNTGRKPSRLLRDQTVNLWASSQFKMNLECGEPLGNTCGLRNAAGHQVPVEVAVTLPPGLTDAVGRPVNRLPLRLDGSGTERFQPSRYIDRKPSTLHFEVKADAVAQMLDQGGSTYNGTVTVVWDSEV</sequence>
<reference evidence="1" key="1">
    <citation type="submission" date="2021-06" db="EMBL/GenBank/DDBJ databases">
        <title>Updating the genus Pseudomonas: Description of 43 new species and partition of the Pseudomonas putida group.</title>
        <authorList>
            <person name="Girard L."/>
            <person name="Lood C."/>
            <person name="Vandamme P."/>
            <person name="Rokni-Zadeh H."/>
            <person name="Van Noort V."/>
            <person name="Hofte M."/>
            <person name="Lavigne R."/>
            <person name="De Mot R."/>
        </authorList>
    </citation>
    <scope>NUCLEOTIDE SEQUENCE</scope>
    <source>
        <strain evidence="1">SWRI103</strain>
    </source>
</reference>
<name>A0ABS6NRZ9_9PSED</name>
<keyword evidence="2" id="KW-1185">Reference proteome</keyword>
<evidence type="ECO:0008006" key="3">
    <source>
        <dbReference type="Google" id="ProtNLM"/>
    </source>
</evidence>
<evidence type="ECO:0000313" key="1">
    <source>
        <dbReference type="EMBL" id="MBV4450991.1"/>
    </source>
</evidence>